<evidence type="ECO:0000256" key="2">
    <source>
        <dbReference type="ARBA" id="ARBA00022692"/>
    </source>
</evidence>
<feature type="transmembrane region" description="Helical" evidence="6">
    <location>
        <begin position="121"/>
        <end position="139"/>
    </location>
</feature>
<feature type="transmembrane region" description="Helical" evidence="6">
    <location>
        <begin position="82"/>
        <end position="101"/>
    </location>
</feature>
<evidence type="ECO:0000313" key="8">
    <source>
        <dbReference type="Proteomes" id="UP001224997"/>
    </source>
</evidence>
<dbReference type="Pfam" id="PF01098">
    <property type="entry name" value="FTSW_RODA_SPOVE"/>
    <property type="match status" value="1"/>
</dbReference>
<evidence type="ECO:0000313" key="7">
    <source>
        <dbReference type="EMBL" id="MDP5306770.1"/>
    </source>
</evidence>
<organism evidence="7 8">
    <name type="scientific">Paracoccus spongiarum</name>
    <dbReference type="NCBI Taxonomy" id="3064387"/>
    <lineage>
        <taxon>Bacteria</taxon>
        <taxon>Pseudomonadati</taxon>
        <taxon>Pseudomonadota</taxon>
        <taxon>Alphaproteobacteria</taxon>
        <taxon>Rhodobacterales</taxon>
        <taxon>Paracoccaceae</taxon>
        <taxon>Paracoccus</taxon>
    </lineage>
</organism>
<protein>
    <recommendedName>
        <fullName evidence="6">Peptidoglycan glycosyltransferase MrdB</fullName>
        <shortName evidence="6">PGT</shortName>
        <ecNumber evidence="6">2.4.99.28</ecNumber>
    </recommendedName>
    <alternativeName>
        <fullName evidence="6">Cell elongation protein RodA</fullName>
    </alternativeName>
    <alternativeName>
        <fullName evidence="6">Cell wall polymerase</fullName>
    </alternativeName>
    <alternativeName>
        <fullName evidence="6">Peptidoglycan polymerase</fullName>
        <shortName evidence="6">PG polymerase</shortName>
    </alternativeName>
</protein>
<keyword evidence="6" id="KW-1003">Cell membrane</keyword>
<feature type="transmembrane region" description="Helical" evidence="6">
    <location>
        <begin position="145"/>
        <end position="163"/>
    </location>
</feature>
<feature type="transmembrane region" description="Helical" evidence="6">
    <location>
        <begin position="286"/>
        <end position="307"/>
    </location>
</feature>
<dbReference type="Proteomes" id="UP001224997">
    <property type="component" value="Unassembled WGS sequence"/>
</dbReference>
<dbReference type="NCBIfam" id="TIGR02210">
    <property type="entry name" value="rodA_shape"/>
    <property type="match status" value="1"/>
</dbReference>
<keyword evidence="6" id="KW-0808">Transferase</keyword>
<keyword evidence="5 6" id="KW-0472">Membrane</keyword>
<feature type="transmembrane region" description="Helical" evidence="6">
    <location>
        <begin position="56"/>
        <end position="76"/>
    </location>
</feature>
<dbReference type="InterPro" id="IPR011923">
    <property type="entry name" value="RodA/MrdB"/>
</dbReference>
<keyword evidence="6" id="KW-0961">Cell wall biogenesis/degradation</keyword>
<comment type="similarity">
    <text evidence="6">Belongs to the SEDS family. MrdB/RodA subfamily.</text>
</comment>
<evidence type="ECO:0000256" key="5">
    <source>
        <dbReference type="ARBA" id="ARBA00023136"/>
    </source>
</evidence>
<proteinExistence type="inferred from homology"/>
<keyword evidence="6" id="KW-0328">Glycosyltransferase</keyword>
<comment type="subcellular location">
    <subcellularLocation>
        <location evidence="6">Cell inner membrane</location>
        <topology evidence="6">Multi-pass membrane protein</topology>
    </subcellularLocation>
    <subcellularLocation>
        <location evidence="1">Membrane</location>
        <topology evidence="1">Multi-pass membrane protein</topology>
    </subcellularLocation>
</comment>
<dbReference type="InterPro" id="IPR001182">
    <property type="entry name" value="FtsW/RodA"/>
</dbReference>
<keyword evidence="2 6" id="KW-0812">Transmembrane</keyword>
<reference evidence="7 8" key="1">
    <citation type="submission" date="2023-08" db="EMBL/GenBank/DDBJ databases">
        <authorList>
            <person name="Park J.-S."/>
        </authorList>
    </citation>
    <scope>NUCLEOTIDE SEQUENCE [LARGE SCALE GENOMIC DNA]</scope>
    <source>
        <strain evidence="7 8">2205BS29-5</strain>
    </source>
</reference>
<dbReference type="PANTHER" id="PTHR30474">
    <property type="entry name" value="CELL CYCLE PROTEIN"/>
    <property type="match status" value="1"/>
</dbReference>
<accession>A0ABT9JAL9</accession>
<dbReference type="EC" id="2.4.99.28" evidence="6"/>
<comment type="pathway">
    <text evidence="6">Cell wall biogenesis; peptidoglycan biosynthesis.</text>
</comment>
<gene>
    <name evidence="6 7" type="primary">rodA</name>
    <name evidence="6" type="synonym">mrdB</name>
    <name evidence="7" type="ORF">Q5Y72_06670</name>
</gene>
<feature type="transmembrane region" description="Helical" evidence="6">
    <location>
        <begin position="352"/>
        <end position="370"/>
    </location>
</feature>
<dbReference type="HAMAP" id="MF_02079">
    <property type="entry name" value="PGT_RodA"/>
    <property type="match status" value="1"/>
</dbReference>
<name>A0ABT9JAL9_9RHOB</name>
<dbReference type="EMBL" id="JAVAMQ010000004">
    <property type="protein sequence ID" value="MDP5306770.1"/>
    <property type="molecule type" value="Genomic_DNA"/>
</dbReference>
<evidence type="ECO:0000256" key="4">
    <source>
        <dbReference type="ARBA" id="ARBA00022989"/>
    </source>
</evidence>
<comment type="caution">
    <text evidence="7">The sequence shown here is derived from an EMBL/GenBank/DDBJ whole genome shotgun (WGS) entry which is preliminary data.</text>
</comment>
<feature type="transmembrane region" description="Helical" evidence="6">
    <location>
        <begin position="175"/>
        <end position="207"/>
    </location>
</feature>
<dbReference type="PANTHER" id="PTHR30474:SF1">
    <property type="entry name" value="PEPTIDOGLYCAN GLYCOSYLTRANSFERASE MRDB"/>
    <property type="match status" value="1"/>
</dbReference>
<keyword evidence="6" id="KW-0573">Peptidoglycan synthesis</keyword>
<evidence type="ECO:0000256" key="1">
    <source>
        <dbReference type="ARBA" id="ARBA00004141"/>
    </source>
</evidence>
<evidence type="ECO:0000256" key="3">
    <source>
        <dbReference type="ARBA" id="ARBA00022960"/>
    </source>
</evidence>
<sequence>MAYLDYDVTRVPTGFRKILYLNWPLVFLLAAVACFGFLMLYSVAGGRAETWAEPQMYRFGAGMAAMFALAFVPMWFWRGVSIFAYVLCLLLLVAVELVGDIGMGAQRWIDLGPVRLQPSELMKIALVLMLAAYYDWLPLRRVSRPLWVLIPVALILLPTALVLKQPDLGTSIMLVAGGGILMFAAGVSLWYFGVVIGAVVGLVYAVLESRGTDWQLLKDYQYRRIDTFLDPSVDPLGAGYNITQAQIALGSGGWSGRGFMQGTQSRLNFLPEKQTDFIFTVLAEEFGFVGAISLLILYTLILGFCLYSALSNRDRFGALLTIGISGTFFVYFAINMGMVMGLLPVVGSPLPLVSYGGTAMMILLMGFGMVQSAHVHRPR</sequence>
<feature type="transmembrane region" description="Helical" evidence="6">
    <location>
        <begin position="20"/>
        <end position="44"/>
    </location>
</feature>
<comment type="catalytic activity">
    <reaction evidence="6">
        <text>[GlcNAc-(1-&gt;4)-Mur2Ac(oyl-L-Ala-gamma-D-Glu-L-Lys-D-Ala-D-Ala)](n)-di-trans,octa-cis-undecaprenyl diphosphate + beta-D-GlcNAc-(1-&gt;4)-Mur2Ac(oyl-L-Ala-gamma-D-Glu-L-Lys-D-Ala-D-Ala)-di-trans,octa-cis-undecaprenyl diphosphate = [GlcNAc-(1-&gt;4)-Mur2Ac(oyl-L-Ala-gamma-D-Glu-L-Lys-D-Ala-D-Ala)](n+1)-di-trans,octa-cis-undecaprenyl diphosphate + di-trans,octa-cis-undecaprenyl diphosphate + H(+)</text>
        <dbReference type="Rhea" id="RHEA:23708"/>
        <dbReference type="Rhea" id="RHEA-COMP:9602"/>
        <dbReference type="Rhea" id="RHEA-COMP:9603"/>
        <dbReference type="ChEBI" id="CHEBI:15378"/>
        <dbReference type="ChEBI" id="CHEBI:58405"/>
        <dbReference type="ChEBI" id="CHEBI:60033"/>
        <dbReference type="ChEBI" id="CHEBI:78435"/>
        <dbReference type="EC" id="2.4.99.28"/>
    </reaction>
</comment>
<feature type="transmembrane region" description="Helical" evidence="6">
    <location>
        <begin position="319"/>
        <end position="346"/>
    </location>
</feature>
<comment type="function">
    <text evidence="6">Peptidoglycan polymerase that is essential for cell wall elongation.</text>
</comment>
<evidence type="ECO:0000256" key="6">
    <source>
        <dbReference type="HAMAP-Rule" id="MF_02079"/>
    </source>
</evidence>
<keyword evidence="3 6" id="KW-0133">Cell shape</keyword>
<keyword evidence="8" id="KW-1185">Reference proteome</keyword>
<keyword evidence="6" id="KW-0997">Cell inner membrane</keyword>
<dbReference type="RefSeq" id="WP_305962609.1">
    <property type="nucleotide sequence ID" value="NZ_JAVAMQ010000004.1"/>
</dbReference>
<keyword evidence="4 6" id="KW-1133">Transmembrane helix</keyword>